<dbReference type="GO" id="GO:0005524">
    <property type="term" value="F:ATP binding"/>
    <property type="evidence" value="ECO:0007669"/>
    <property type="project" value="InterPro"/>
</dbReference>
<feature type="domain" description="Protein kinase" evidence="1">
    <location>
        <begin position="1"/>
        <end position="79"/>
    </location>
</feature>
<evidence type="ECO:0000313" key="2">
    <source>
        <dbReference type="EMBL" id="EPB80794.1"/>
    </source>
</evidence>
<evidence type="ECO:0000259" key="1">
    <source>
        <dbReference type="PROSITE" id="PS50011"/>
    </source>
</evidence>
<dbReference type="InterPro" id="IPR000719">
    <property type="entry name" value="Prot_kinase_dom"/>
</dbReference>
<dbReference type="GO" id="GO:0004672">
    <property type="term" value="F:protein kinase activity"/>
    <property type="evidence" value="ECO:0007669"/>
    <property type="project" value="InterPro"/>
</dbReference>
<name>A0A0D6M9I0_9BILA</name>
<dbReference type="AlphaFoldDB" id="A0A0D6M9I0"/>
<reference evidence="2 3" key="1">
    <citation type="submission" date="2013-05" db="EMBL/GenBank/DDBJ databases">
        <title>Draft genome of the parasitic nematode Anyclostoma ceylanicum.</title>
        <authorList>
            <person name="Mitreva M."/>
        </authorList>
    </citation>
    <scope>NUCLEOTIDE SEQUENCE [LARGE SCALE GENOMIC DNA]</scope>
</reference>
<sequence>MDGRLADIVDEHLNHFVIAKIVYQLLSALEPLHSNGFHHGRITLNSVFINTDAVLKLSSYGDVVQNTSEEKFRGEYINL</sequence>
<gene>
    <name evidence="2" type="ORF">ANCCEY_00200</name>
</gene>
<keyword evidence="3" id="KW-1185">Reference proteome</keyword>
<dbReference type="Proteomes" id="UP000054495">
    <property type="component" value="Unassembled WGS sequence"/>
</dbReference>
<dbReference type="Gene3D" id="1.10.510.10">
    <property type="entry name" value="Transferase(Phosphotransferase) domain 1"/>
    <property type="match status" value="1"/>
</dbReference>
<dbReference type="PROSITE" id="PS50011">
    <property type="entry name" value="PROTEIN_KINASE_DOM"/>
    <property type="match status" value="1"/>
</dbReference>
<evidence type="ECO:0000313" key="3">
    <source>
        <dbReference type="Proteomes" id="UP000054495"/>
    </source>
</evidence>
<proteinExistence type="predicted"/>
<accession>A0A0D6M9I0</accession>
<dbReference type="SUPFAM" id="SSF56112">
    <property type="entry name" value="Protein kinase-like (PK-like)"/>
    <property type="match status" value="1"/>
</dbReference>
<dbReference type="InterPro" id="IPR011009">
    <property type="entry name" value="Kinase-like_dom_sf"/>
</dbReference>
<organism evidence="2 3">
    <name type="scientific">Ancylostoma ceylanicum</name>
    <dbReference type="NCBI Taxonomy" id="53326"/>
    <lineage>
        <taxon>Eukaryota</taxon>
        <taxon>Metazoa</taxon>
        <taxon>Ecdysozoa</taxon>
        <taxon>Nematoda</taxon>
        <taxon>Chromadorea</taxon>
        <taxon>Rhabditida</taxon>
        <taxon>Rhabditina</taxon>
        <taxon>Rhabditomorpha</taxon>
        <taxon>Strongyloidea</taxon>
        <taxon>Ancylostomatidae</taxon>
        <taxon>Ancylostomatinae</taxon>
        <taxon>Ancylostoma</taxon>
    </lineage>
</organism>
<protein>
    <recommendedName>
        <fullName evidence="1">Protein kinase domain-containing protein</fullName>
    </recommendedName>
</protein>
<dbReference type="EMBL" id="KE124776">
    <property type="protein sequence ID" value="EPB80794.1"/>
    <property type="molecule type" value="Genomic_DNA"/>
</dbReference>